<dbReference type="RefSeq" id="XP_024713831.1">
    <property type="nucleotide sequence ID" value="XM_024857905.1"/>
</dbReference>
<keyword evidence="1" id="KW-0732">Signal</keyword>
<dbReference type="GeneID" id="36565923"/>
<name>A0A2P7YRM4_9ASCO</name>
<protein>
    <recommendedName>
        <fullName evidence="4">Protein KRE1</fullName>
    </recommendedName>
</protein>
<dbReference type="VEuPathDB" id="FungiDB:C7M61_002534"/>
<dbReference type="Proteomes" id="UP000241107">
    <property type="component" value="Unassembled WGS sequence"/>
</dbReference>
<reference evidence="2 3" key="1">
    <citation type="submission" date="2018-03" db="EMBL/GenBank/DDBJ databases">
        <title>Candida pseudohaemulonii genome assembly and annotation.</title>
        <authorList>
            <person name="Munoz J.F."/>
            <person name="Gade L.G."/>
            <person name="Chow N.A."/>
            <person name="Litvintseva A.P."/>
            <person name="Loparev V.N."/>
            <person name="Cuomo C.A."/>
        </authorList>
    </citation>
    <scope>NUCLEOTIDE SEQUENCE [LARGE SCALE GENOMIC DNA]</scope>
    <source>
        <strain evidence="2 3">B12108</strain>
    </source>
</reference>
<dbReference type="EMBL" id="PYFQ01000005">
    <property type="protein sequence ID" value="PSK38599.1"/>
    <property type="molecule type" value="Genomic_DNA"/>
</dbReference>
<sequence length="117" mass="12366">MNFLYFLSLLSLALAFDFPDFLKRADTETTTSNTIVYVTLTTGGKVITTSTAYKQSFMTTYSDTTSSVAAGSVGVGLQTGEVGNVRSYEQTTISNNGQAGAYAGFVGWAAIALGFLL</sequence>
<feature type="signal peptide" evidence="1">
    <location>
        <begin position="1"/>
        <end position="15"/>
    </location>
</feature>
<dbReference type="OrthoDB" id="5406216at2759"/>
<comment type="caution">
    <text evidence="2">The sequence shown here is derived from an EMBL/GenBank/DDBJ whole genome shotgun (WGS) entry which is preliminary data.</text>
</comment>
<evidence type="ECO:0000313" key="2">
    <source>
        <dbReference type="EMBL" id="PSK38599.1"/>
    </source>
</evidence>
<evidence type="ECO:0000313" key="3">
    <source>
        <dbReference type="Proteomes" id="UP000241107"/>
    </source>
</evidence>
<feature type="chain" id="PRO_5015191082" description="Protein KRE1" evidence="1">
    <location>
        <begin position="16"/>
        <end position="117"/>
    </location>
</feature>
<organism evidence="2 3">
    <name type="scientific">Candidozyma pseudohaemuli</name>
    <dbReference type="NCBI Taxonomy" id="418784"/>
    <lineage>
        <taxon>Eukaryota</taxon>
        <taxon>Fungi</taxon>
        <taxon>Dikarya</taxon>
        <taxon>Ascomycota</taxon>
        <taxon>Saccharomycotina</taxon>
        <taxon>Pichiomycetes</taxon>
        <taxon>Metschnikowiaceae</taxon>
        <taxon>Candidozyma</taxon>
    </lineage>
</organism>
<dbReference type="AlphaFoldDB" id="A0A2P7YRM4"/>
<evidence type="ECO:0008006" key="4">
    <source>
        <dbReference type="Google" id="ProtNLM"/>
    </source>
</evidence>
<evidence type="ECO:0000256" key="1">
    <source>
        <dbReference type="SAM" id="SignalP"/>
    </source>
</evidence>
<accession>A0A2P7YRM4</accession>
<dbReference type="Pfam" id="PF17056">
    <property type="entry name" value="KRE1"/>
    <property type="match status" value="1"/>
</dbReference>
<proteinExistence type="predicted"/>
<gene>
    <name evidence="2" type="ORF">C7M61_002534</name>
</gene>
<keyword evidence="3" id="KW-1185">Reference proteome</keyword>
<dbReference type="GO" id="GO:0031505">
    <property type="term" value="P:fungal-type cell wall organization"/>
    <property type="evidence" value="ECO:0007669"/>
    <property type="project" value="InterPro"/>
</dbReference>
<dbReference type="InterPro" id="IPR031452">
    <property type="entry name" value="Kre1"/>
</dbReference>